<comment type="caution">
    <text evidence="1">The sequence shown here is derived from an EMBL/GenBank/DDBJ whole genome shotgun (WGS) entry which is preliminary data.</text>
</comment>
<accession>R7ZL29</accession>
<evidence type="ECO:0000313" key="1">
    <source>
        <dbReference type="EMBL" id="EON74806.1"/>
    </source>
</evidence>
<dbReference type="Proteomes" id="UP000013909">
    <property type="component" value="Unassembled WGS sequence"/>
</dbReference>
<protein>
    <submittedName>
        <fullName evidence="1">Uncharacterized protein</fullName>
    </submittedName>
</protein>
<reference evidence="1 2" key="1">
    <citation type="submission" date="2013-02" db="EMBL/GenBank/DDBJ databases">
        <title>A novel strain isolated from Lonar lake, Maharashtra, India.</title>
        <authorList>
            <person name="Singh A."/>
        </authorList>
    </citation>
    <scope>NUCLEOTIDE SEQUENCE [LARGE SCALE GENOMIC DNA]</scope>
    <source>
        <strain evidence="1 2">AK24</strain>
    </source>
</reference>
<proteinExistence type="predicted"/>
<gene>
    <name evidence="1" type="ORF">ADIS_4740</name>
</gene>
<dbReference type="EMBL" id="AQHR01000121">
    <property type="protein sequence ID" value="EON74806.1"/>
    <property type="molecule type" value="Genomic_DNA"/>
</dbReference>
<organism evidence="1 2">
    <name type="scientific">Lunatimonas lonarensis</name>
    <dbReference type="NCBI Taxonomy" id="1232681"/>
    <lineage>
        <taxon>Bacteria</taxon>
        <taxon>Pseudomonadati</taxon>
        <taxon>Bacteroidota</taxon>
        <taxon>Cytophagia</taxon>
        <taxon>Cytophagales</taxon>
        <taxon>Cyclobacteriaceae</taxon>
    </lineage>
</organism>
<sequence>MPEGTLKVLANRLDRTVRIVYSLRTLKPLLGAEQSGSVS</sequence>
<name>R7ZL29_9BACT</name>
<evidence type="ECO:0000313" key="2">
    <source>
        <dbReference type="Proteomes" id="UP000013909"/>
    </source>
</evidence>
<keyword evidence="2" id="KW-1185">Reference proteome</keyword>
<dbReference type="AlphaFoldDB" id="R7ZL29"/>